<evidence type="ECO:0000256" key="5">
    <source>
        <dbReference type="PROSITE-ProRule" id="PRU00024"/>
    </source>
</evidence>
<keyword evidence="10" id="KW-1185">Reference proteome</keyword>
<reference evidence="11" key="2">
    <citation type="submission" date="2025-08" db="UniProtKB">
        <authorList>
            <consortium name="RefSeq"/>
        </authorList>
    </citation>
    <scope>IDENTIFICATION</scope>
</reference>
<dbReference type="RefSeq" id="XP_060056802.1">
    <property type="nucleotide sequence ID" value="XM_060200819.1"/>
</dbReference>
<keyword evidence="3" id="KW-0862">Zinc</keyword>
<gene>
    <name evidence="11" type="primary">TRIM55</name>
</gene>
<feature type="compositionally biased region" description="Polar residues" evidence="6">
    <location>
        <begin position="335"/>
        <end position="346"/>
    </location>
</feature>
<name>A0ABM3Y6V7_ERIEU</name>
<feature type="compositionally biased region" description="Polar residues" evidence="6">
    <location>
        <begin position="479"/>
        <end position="489"/>
    </location>
</feature>
<feature type="compositionally biased region" description="Basic and acidic residues" evidence="6">
    <location>
        <begin position="434"/>
        <end position="443"/>
    </location>
</feature>
<feature type="domain" description="RING-type" evidence="7">
    <location>
        <begin position="70"/>
        <end position="126"/>
    </location>
</feature>
<evidence type="ECO:0000256" key="6">
    <source>
        <dbReference type="SAM" id="MobiDB-lite"/>
    </source>
</evidence>
<dbReference type="PANTHER" id="PTHR25462">
    <property type="entry name" value="BONUS, ISOFORM C-RELATED"/>
    <property type="match status" value="1"/>
</dbReference>
<evidence type="ECO:0000256" key="4">
    <source>
        <dbReference type="ARBA" id="ARBA00023054"/>
    </source>
</evidence>
<dbReference type="PROSITE" id="PS50119">
    <property type="entry name" value="ZF_BBOX"/>
    <property type="match status" value="1"/>
</dbReference>
<dbReference type="Gene3D" id="3.30.40.10">
    <property type="entry name" value="Zinc/RING finger domain, C3HC4 (zinc finger)"/>
    <property type="match status" value="1"/>
</dbReference>
<dbReference type="Gene3D" id="3.30.160.60">
    <property type="entry name" value="Classic Zinc Finger"/>
    <property type="match status" value="1"/>
</dbReference>
<evidence type="ECO:0000313" key="10">
    <source>
        <dbReference type="Proteomes" id="UP001652624"/>
    </source>
</evidence>
<dbReference type="PROSITE" id="PS50089">
    <property type="entry name" value="ZF_RING_2"/>
    <property type="match status" value="1"/>
</dbReference>
<dbReference type="InterPro" id="IPR000315">
    <property type="entry name" value="Znf_B-box"/>
</dbReference>
<dbReference type="SMART" id="SM00336">
    <property type="entry name" value="BBOX"/>
    <property type="match status" value="1"/>
</dbReference>
<dbReference type="InterPro" id="IPR027370">
    <property type="entry name" value="Znf-RING_euk"/>
</dbReference>
<dbReference type="CDD" id="cd16760">
    <property type="entry name" value="RING-HC_MuRF2"/>
    <property type="match status" value="1"/>
</dbReference>
<feature type="domain" description="B box-type" evidence="8">
    <location>
        <begin position="163"/>
        <end position="205"/>
    </location>
</feature>
<keyword evidence="1" id="KW-0479">Metal-binding</keyword>
<dbReference type="Proteomes" id="UP001652624">
    <property type="component" value="Chromosome 1"/>
</dbReference>
<feature type="compositionally biased region" description="Acidic residues" evidence="6">
    <location>
        <begin position="294"/>
        <end position="317"/>
    </location>
</feature>
<feature type="domain" description="COS" evidence="9">
    <location>
        <begin position="235"/>
        <end position="293"/>
    </location>
</feature>
<evidence type="ECO:0000259" key="8">
    <source>
        <dbReference type="PROSITE" id="PS50119"/>
    </source>
</evidence>
<dbReference type="InterPro" id="IPR047153">
    <property type="entry name" value="TRIM45/56/19-like"/>
</dbReference>
<keyword evidence="2 5" id="KW-0863">Zinc-finger</keyword>
<dbReference type="InterPro" id="IPR017907">
    <property type="entry name" value="Znf_RING_CS"/>
</dbReference>
<feature type="region of interest" description="Disordered" evidence="6">
    <location>
        <begin position="294"/>
        <end position="348"/>
    </location>
</feature>
<evidence type="ECO:0000313" key="11">
    <source>
        <dbReference type="RefSeq" id="XP_060056802.1"/>
    </source>
</evidence>
<keyword evidence="4" id="KW-0175">Coiled coil</keyword>
<evidence type="ECO:0000259" key="9">
    <source>
        <dbReference type="PROSITE" id="PS51262"/>
    </source>
</evidence>
<dbReference type="PROSITE" id="PS00518">
    <property type="entry name" value="ZF_RING_1"/>
    <property type="match status" value="1"/>
</dbReference>
<dbReference type="PROSITE" id="PS51262">
    <property type="entry name" value="COS"/>
    <property type="match status" value="1"/>
</dbReference>
<evidence type="ECO:0000256" key="1">
    <source>
        <dbReference type="ARBA" id="ARBA00022723"/>
    </source>
</evidence>
<dbReference type="InterPro" id="IPR001841">
    <property type="entry name" value="Znf_RING"/>
</dbReference>
<evidence type="ECO:0000259" key="7">
    <source>
        <dbReference type="PROSITE" id="PS50089"/>
    </source>
</evidence>
<dbReference type="SMART" id="SM00184">
    <property type="entry name" value="RING"/>
    <property type="match status" value="1"/>
</dbReference>
<evidence type="ECO:0000256" key="2">
    <source>
        <dbReference type="ARBA" id="ARBA00022771"/>
    </source>
</evidence>
<dbReference type="PANTHER" id="PTHR25462:SF293">
    <property type="entry name" value="TRIPARTITE MOTIF-CONTAINING 63A"/>
    <property type="match status" value="1"/>
</dbReference>
<feature type="region of interest" description="Disordered" evidence="6">
    <location>
        <begin position="373"/>
        <end position="490"/>
    </location>
</feature>
<organism evidence="10 11">
    <name type="scientific">Erinaceus europaeus</name>
    <name type="common">Western European hedgehog</name>
    <dbReference type="NCBI Taxonomy" id="9365"/>
    <lineage>
        <taxon>Eukaryota</taxon>
        <taxon>Metazoa</taxon>
        <taxon>Chordata</taxon>
        <taxon>Craniata</taxon>
        <taxon>Vertebrata</taxon>
        <taxon>Euteleostomi</taxon>
        <taxon>Mammalia</taxon>
        <taxon>Eutheria</taxon>
        <taxon>Laurasiatheria</taxon>
        <taxon>Eulipotyphla</taxon>
        <taxon>Erinaceidae</taxon>
        <taxon>Erinaceinae</taxon>
        <taxon>Erinaceus</taxon>
    </lineage>
</organism>
<dbReference type="Pfam" id="PF00643">
    <property type="entry name" value="zf-B_box"/>
    <property type="match status" value="1"/>
</dbReference>
<dbReference type="GeneID" id="103116978"/>
<dbReference type="InterPro" id="IPR017903">
    <property type="entry name" value="COS_domain"/>
</dbReference>
<dbReference type="SUPFAM" id="SSF57845">
    <property type="entry name" value="B-box zinc-binding domain"/>
    <property type="match status" value="1"/>
</dbReference>
<proteinExistence type="predicted"/>
<dbReference type="SUPFAM" id="SSF57850">
    <property type="entry name" value="RING/U-box"/>
    <property type="match status" value="1"/>
</dbReference>
<evidence type="ECO:0000256" key="3">
    <source>
        <dbReference type="ARBA" id="ARBA00022833"/>
    </source>
</evidence>
<dbReference type="Pfam" id="PF13445">
    <property type="entry name" value="zf-RING_UBOX"/>
    <property type="match status" value="1"/>
</dbReference>
<sequence length="507" mass="56058">MGCEGAVDSQCRHRAPAITLETKRDTWRKYLEHLSLAVHRDGQEMSASLNYKSFSKEQQTMDNLEKQLICPICLEMFTKPVVILPCQHNLCRKCASDIFQASNPYLPTRGGSTVASGGRFRCPSCRHEVVLDRHGIYGLQRNLLVENIIDIYKQESARPEKKSDQPMCEEHEEERINIYCLNCEVPTCSLCKVFGAHKDCQVAPLTHVFQRQKSELSDGIAVLVGNNDRVQGVINQLEDTCRTIENAKTLLQKISEASKAFQMDKIEHGYEIMNHFTVNLNREEKIIREIDFYREDEDEEEEGETEEGEEGVEIEEVENVRTESSGEDESPEALESSQLASEVQATSEELLVSSPESLLVVPPVADVPVTQGEVVPTDSQQTTESETPASATTDTEDPLFYPSWYKGQTRKPTTNPPFTPGSEGLGHIGPPGSEDAHVQKAEVAEAAANKRATVSGKETSSSAATSQTGSEHPLLQGQVAASGSGNTGDSELAHHVFSFSWLNSLNE</sequence>
<reference evidence="10" key="1">
    <citation type="submission" date="2025-05" db="UniProtKB">
        <authorList>
            <consortium name="RefSeq"/>
        </authorList>
    </citation>
    <scope>NUCLEOTIDE SEQUENCE [LARGE SCALE GENOMIC DNA]</scope>
</reference>
<feature type="compositionally biased region" description="Low complexity" evidence="6">
    <location>
        <begin position="382"/>
        <end position="393"/>
    </location>
</feature>
<dbReference type="InterPro" id="IPR013083">
    <property type="entry name" value="Znf_RING/FYVE/PHD"/>
</dbReference>
<dbReference type="CDD" id="cd19832">
    <property type="entry name" value="Bbox2_MuRF2_C-II"/>
    <property type="match status" value="1"/>
</dbReference>
<accession>A0ABM3Y6V7</accession>
<protein>
    <submittedName>
        <fullName evidence="11">Tripartite motif-containing protein 55 isoform X3</fullName>
    </submittedName>
</protein>